<dbReference type="EMBL" id="JARJLG010000315">
    <property type="protein sequence ID" value="KAJ7717628.1"/>
    <property type="molecule type" value="Genomic_DNA"/>
</dbReference>
<protein>
    <submittedName>
        <fullName evidence="1">Sucrase/ferredoxin-like-domain-containing protein</fullName>
    </submittedName>
</protein>
<dbReference type="CDD" id="cd03062">
    <property type="entry name" value="TRX_Fd_Sucrase"/>
    <property type="match status" value="1"/>
</dbReference>
<dbReference type="PANTHER" id="PTHR31902:SF14">
    <property type="entry name" value="ACTIN PATCHES DISTAL PROTEIN 1"/>
    <property type="match status" value="1"/>
</dbReference>
<dbReference type="Proteomes" id="UP001215280">
    <property type="component" value="Unassembled WGS sequence"/>
</dbReference>
<accession>A0AAD7HDK4</accession>
<dbReference type="AlphaFoldDB" id="A0AAD7HDK4"/>
<keyword evidence="2" id="KW-1185">Reference proteome</keyword>
<dbReference type="Pfam" id="PF06999">
    <property type="entry name" value="Suc_Fer-like"/>
    <property type="match status" value="1"/>
</dbReference>
<evidence type="ECO:0000313" key="1">
    <source>
        <dbReference type="EMBL" id="KAJ7717628.1"/>
    </source>
</evidence>
<dbReference type="Gene3D" id="3.40.30.10">
    <property type="entry name" value="Glutaredoxin"/>
    <property type="match status" value="1"/>
</dbReference>
<sequence length="352" mass="38823">MSSLRKLKAWVLSHELNTDNIRDRLTASAVPVSTADCRVCSDPCEDGHADYPSRFTVDMETQMLGSVRPFRRQILISTGKTDWDREITRTAGSLAAHLSHAHQKTPVKPSVHVDSEGRPLPHVPGIFNASDSGELSILNGSHKTICEDDELESVLVFPDFVVVSGIPSTLAGAQMLWKSALDPRVPRILGSNGSTFKTWVLPYSCVITLCSHKRRDNRCGIATPKLERAFTDSLQRRGWTIHTEVEHIDDPPLEQFSGTAEDKKAHVTQTLKTLQTSQKALILYNSHMGGHRYAGNCIICLPNGASLWYGRITPHEVESVVENTIEGGLILPPLLRGGVNLSKPGCKTLHDW</sequence>
<dbReference type="PANTHER" id="PTHR31902">
    <property type="entry name" value="ACTIN PATCHES DISTAL PROTEIN 1"/>
    <property type="match status" value="1"/>
</dbReference>
<gene>
    <name evidence="1" type="ORF">DFH07DRAFT_861102</name>
</gene>
<dbReference type="SUPFAM" id="SSF52833">
    <property type="entry name" value="Thioredoxin-like"/>
    <property type="match status" value="1"/>
</dbReference>
<dbReference type="InterPro" id="IPR009737">
    <property type="entry name" value="Aim32/Apd1-like"/>
</dbReference>
<name>A0AAD7HDK4_9AGAR</name>
<reference evidence="1" key="1">
    <citation type="submission" date="2023-03" db="EMBL/GenBank/DDBJ databases">
        <title>Massive genome expansion in bonnet fungi (Mycena s.s.) driven by repeated elements and novel gene families across ecological guilds.</title>
        <authorList>
            <consortium name="Lawrence Berkeley National Laboratory"/>
            <person name="Harder C.B."/>
            <person name="Miyauchi S."/>
            <person name="Viragh M."/>
            <person name="Kuo A."/>
            <person name="Thoen E."/>
            <person name="Andreopoulos B."/>
            <person name="Lu D."/>
            <person name="Skrede I."/>
            <person name="Drula E."/>
            <person name="Henrissat B."/>
            <person name="Morin E."/>
            <person name="Kohler A."/>
            <person name="Barry K."/>
            <person name="LaButti K."/>
            <person name="Morin E."/>
            <person name="Salamov A."/>
            <person name="Lipzen A."/>
            <person name="Mereny Z."/>
            <person name="Hegedus B."/>
            <person name="Baldrian P."/>
            <person name="Stursova M."/>
            <person name="Weitz H."/>
            <person name="Taylor A."/>
            <person name="Grigoriev I.V."/>
            <person name="Nagy L.G."/>
            <person name="Martin F."/>
            <person name="Kauserud H."/>
        </authorList>
    </citation>
    <scope>NUCLEOTIDE SEQUENCE</scope>
    <source>
        <strain evidence="1">CBHHK188m</strain>
    </source>
</reference>
<comment type="caution">
    <text evidence="1">The sequence shown here is derived from an EMBL/GenBank/DDBJ whole genome shotgun (WGS) entry which is preliminary data.</text>
</comment>
<organism evidence="1 2">
    <name type="scientific">Mycena maculata</name>
    <dbReference type="NCBI Taxonomy" id="230809"/>
    <lineage>
        <taxon>Eukaryota</taxon>
        <taxon>Fungi</taxon>
        <taxon>Dikarya</taxon>
        <taxon>Basidiomycota</taxon>
        <taxon>Agaricomycotina</taxon>
        <taxon>Agaricomycetes</taxon>
        <taxon>Agaricomycetidae</taxon>
        <taxon>Agaricales</taxon>
        <taxon>Marasmiineae</taxon>
        <taxon>Mycenaceae</taxon>
        <taxon>Mycena</taxon>
    </lineage>
</organism>
<dbReference type="InterPro" id="IPR036249">
    <property type="entry name" value="Thioredoxin-like_sf"/>
</dbReference>
<evidence type="ECO:0000313" key="2">
    <source>
        <dbReference type="Proteomes" id="UP001215280"/>
    </source>
</evidence>
<proteinExistence type="predicted"/>